<keyword evidence="3" id="KW-1185">Reference proteome</keyword>
<keyword evidence="1" id="KW-0812">Transmembrane</keyword>
<dbReference type="EMBL" id="MPVP01000051">
    <property type="protein sequence ID" value="OMD34601.1"/>
    <property type="molecule type" value="Genomic_DNA"/>
</dbReference>
<dbReference type="Proteomes" id="UP000187158">
    <property type="component" value="Unassembled WGS sequence"/>
</dbReference>
<comment type="caution">
    <text evidence="2">The sequence shown here is derived from an EMBL/GenBank/DDBJ whole genome shotgun (WGS) entry which is preliminary data.</text>
</comment>
<keyword evidence="1" id="KW-0472">Membrane</keyword>
<evidence type="ECO:0000313" key="3">
    <source>
        <dbReference type="Proteomes" id="UP000187158"/>
    </source>
</evidence>
<sequence>MNDSEKLDQLLKQALASTAEPTEELNERIIQQFKETKPMKPAYKKRVSIGLMVAIFTLVMSLTAYAATQLFSPKQVAEHLGQQLLAKAFESRDAVEINQSVISGDYNVTLNGIVSGEGLSELSKSDQNINPNRSYAVVSIARIDGGPMPATSEPEYGQDPFFVSPLIKGLKPWQVNITTMNGGYSEAVIDGIMYRLIECDGVEMFADRGVYLAVSNGSSFFSKDAFAYNESTGEISANNDYKGTAILFELPLDPTKADPVKAESYLQELLKEPSAASKIDSAVSIDAAASIDDDEKELIKKIEDMKKKISTGTIIPESVKEVRVDEQGAFNYEYDNWSVKLFVQNMFEEGQIGYSDSVSFSADDKETRALQFSRDEKGVITGRIIILN</sequence>
<evidence type="ECO:0000313" key="2">
    <source>
        <dbReference type="EMBL" id="OMD34601.1"/>
    </source>
</evidence>
<keyword evidence="1" id="KW-1133">Transmembrane helix</keyword>
<evidence type="ECO:0000256" key="1">
    <source>
        <dbReference type="SAM" id="Phobius"/>
    </source>
</evidence>
<evidence type="ECO:0008006" key="4">
    <source>
        <dbReference type="Google" id="ProtNLM"/>
    </source>
</evidence>
<name>A0ABX3GT99_9BACL</name>
<feature type="transmembrane region" description="Helical" evidence="1">
    <location>
        <begin position="47"/>
        <end position="67"/>
    </location>
</feature>
<accession>A0ABX3GT99</accession>
<dbReference type="RefSeq" id="WP_076218687.1">
    <property type="nucleotide sequence ID" value="NZ_MPVP01000051.1"/>
</dbReference>
<gene>
    <name evidence="2" type="ORF">BSO21_10980</name>
</gene>
<organism evidence="2 3">
    <name type="scientific">Paenibacillus odorifer</name>
    <dbReference type="NCBI Taxonomy" id="189426"/>
    <lineage>
        <taxon>Bacteria</taxon>
        <taxon>Bacillati</taxon>
        <taxon>Bacillota</taxon>
        <taxon>Bacilli</taxon>
        <taxon>Bacillales</taxon>
        <taxon>Paenibacillaceae</taxon>
        <taxon>Paenibacillus</taxon>
    </lineage>
</organism>
<protein>
    <recommendedName>
        <fullName evidence="4">DUF4179 domain-containing protein</fullName>
    </recommendedName>
</protein>
<proteinExistence type="predicted"/>
<reference evidence="2 3" key="1">
    <citation type="submission" date="2016-11" db="EMBL/GenBank/DDBJ databases">
        <title>Paenibacillus species isolates.</title>
        <authorList>
            <person name="Beno S.M."/>
        </authorList>
    </citation>
    <scope>NUCLEOTIDE SEQUENCE [LARGE SCALE GENOMIC DNA]</scope>
    <source>
        <strain evidence="2 3">FSL H7-0433</strain>
    </source>
</reference>